<dbReference type="GO" id="GO:0005524">
    <property type="term" value="F:ATP binding"/>
    <property type="evidence" value="ECO:0007669"/>
    <property type="project" value="UniProtKB-UniRule"/>
</dbReference>
<dbReference type="NCBIfam" id="TIGR01378">
    <property type="entry name" value="thi_PPkinase"/>
    <property type="match status" value="1"/>
</dbReference>
<feature type="domain" description="Thiamin pyrophosphokinase thiamin-binding" evidence="8">
    <location>
        <begin position="189"/>
        <end position="254"/>
    </location>
</feature>
<evidence type="ECO:0000313" key="10">
    <source>
        <dbReference type="Proteomes" id="UP000612746"/>
    </source>
</evidence>
<dbReference type="GO" id="GO:0004788">
    <property type="term" value="F:thiamine diphosphokinase activity"/>
    <property type="evidence" value="ECO:0007669"/>
    <property type="project" value="UniProtKB-UniRule"/>
</dbReference>
<dbReference type="UniPathway" id="UPA00060">
    <property type="reaction ID" value="UER00597"/>
</dbReference>
<dbReference type="EMBL" id="JAEPRA010000015">
    <property type="protein sequence ID" value="KAG2175268.1"/>
    <property type="molecule type" value="Genomic_DNA"/>
</dbReference>
<dbReference type="CDD" id="cd07995">
    <property type="entry name" value="TPK"/>
    <property type="match status" value="1"/>
</dbReference>
<gene>
    <name evidence="9" type="ORF">INT44_007756</name>
</gene>
<dbReference type="FunFam" id="3.40.50.10240:FF:000006">
    <property type="entry name" value="Thiamin pyrophosphokinase 1"/>
    <property type="match status" value="1"/>
</dbReference>
<dbReference type="GO" id="GO:0009229">
    <property type="term" value="P:thiamine diphosphate biosynthetic process"/>
    <property type="evidence" value="ECO:0007669"/>
    <property type="project" value="UniProtKB-UniRule"/>
</dbReference>
<comment type="similarity">
    <text evidence="2 7">Belongs to the thiamine pyrophosphokinase family.</text>
</comment>
<comment type="caution">
    <text evidence="9">The sequence shown here is derived from an EMBL/GenBank/DDBJ whole genome shotgun (WGS) entry which is preliminary data.</text>
</comment>
<dbReference type="InterPro" id="IPR036371">
    <property type="entry name" value="TPK_B1-bd_sf"/>
</dbReference>
<evidence type="ECO:0000256" key="2">
    <source>
        <dbReference type="ARBA" id="ARBA00006785"/>
    </source>
</evidence>
<dbReference type="OrthoDB" id="25149at2759"/>
<dbReference type="SMART" id="SM00983">
    <property type="entry name" value="TPK_B1_binding"/>
    <property type="match status" value="1"/>
</dbReference>
<dbReference type="PANTHER" id="PTHR13622">
    <property type="entry name" value="THIAMIN PYROPHOSPHOKINASE"/>
    <property type="match status" value="1"/>
</dbReference>
<evidence type="ECO:0000256" key="5">
    <source>
        <dbReference type="ARBA" id="ARBA00022777"/>
    </source>
</evidence>
<keyword evidence="6 7" id="KW-0067">ATP-binding</keyword>
<comment type="pathway">
    <text evidence="1 7">Cofactor biosynthesis; thiamine diphosphate biosynthesis; thiamine diphosphate from thiamine: step 1/1.</text>
</comment>
<accession>A0A8H7UCW3</accession>
<evidence type="ECO:0000256" key="6">
    <source>
        <dbReference type="ARBA" id="ARBA00022840"/>
    </source>
</evidence>
<evidence type="ECO:0000259" key="8">
    <source>
        <dbReference type="SMART" id="SM00983"/>
    </source>
</evidence>
<evidence type="ECO:0000256" key="4">
    <source>
        <dbReference type="ARBA" id="ARBA00022741"/>
    </source>
</evidence>
<evidence type="ECO:0000313" key="9">
    <source>
        <dbReference type="EMBL" id="KAG2175268.1"/>
    </source>
</evidence>
<dbReference type="Gene3D" id="3.40.50.10240">
    <property type="entry name" value="Thiamin pyrophosphokinase, catalytic domain"/>
    <property type="match status" value="1"/>
</dbReference>
<dbReference type="InterPro" id="IPR007373">
    <property type="entry name" value="Thiamin_PyroPKinase_B1-bd"/>
</dbReference>
<proteinExistence type="inferred from homology"/>
<dbReference type="PIRSF" id="PIRSF031057">
    <property type="entry name" value="Thiamin_pyrophosphokinase"/>
    <property type="match status" value="1"/>
</dbReference>
<sequence>MLQVLCYALDPFTMRQWRPSDVLSLEKPLRPYALIVLNQKLNRLDIFKKLWSEASYRFCADGGANRLYDAFVDDEELREKYLPHAVHGDLDSLRKDVRDYYESKNVEVSQDHDQNSTDFMKCISLLRKKETSDKNEDGIKYDIVAFPALGGRFDQTIASINQLYFLKDETDRQTLLVSDENLTILLDEGKHRIECNRQLEGPTCGIMPLGGPIVLTTRGLRWNLTDYPCHFGGMVSTSNVLASDIVEIETDKPVVWTVELKEDTC</sequence>
<dbReference type="InterPro" id="IPR007371">
    <property type="entry name" value="TPK_catalytic"/>
</dbReference>
<dbReference type="AlphaFoldDB" id="A0A8H7UCW3"/>
<dbReference type="InterPro" id="IPR006282">
    <property type="entry name" value="Thi_PPkinase"/>
</dbReference>
<dbReference type="Pfam" id="PF04265">
    <property type="entry name" value="TPK_B1_binding"/>
    <property type="match status" value="1"/>
</dbReference>
<dbReference type="InterPro" id="IPR016966">
    <property type="entry name" value="Thiamin_pyrophosphokinase_euk"/>
</dbReference>
<reference evidence="9" key="1">
    <citation type="submission" date="2020-12" db="EMBL/GenBank/DDBJ databases">
        <title>Metabolic potential, ecology and presence of endohyphal bacteria is reflected in genomic diversity of Mucoromycotina.</title>
        <authorList>
            <person name="Muszewska A."/>
            <person name="Okrasinska A."/>
            <person name="Steczkiewicz K."/>
            <person name="Drgas O."/>
            <person name="Orlowska M."/>
            <person name="Perlinska-Lenart U."/>
            <person name="Aleksandrzak-Piekarczyk T."/>
            <person name="Szatraj K."/>
            <person name="Zielenkiewicz U."/>
            <person name="Pilsyk S."/>
            <person name="Malc E."/>
            <person name="Mieczkowski P."/>
            <person name="Kruszewska J.S."/>
            <person name="Biernat P."/>
            <person name="Pawlowska J."/>
        </authorList>
    </citation>
    <scope>NUCLEOTIDE SEQUENCE</scope>
    <source>
        <strain evidence="9">WA0000051536</strain>
    </source>
</reference>
<dbReference type="GO" id="GO:0016301">
    <property type="term" value="F:kinase activity"/>
    <property type="evidence" value="ECO:0007669"/>
    <property type="project" value="UniProtKB-UniRule"/>
</dbReference>
<keyword evidence="4 7" id="KW-0547">Nucleotide-binding</keyword>
<keyword evidence="3 7" id="KW-0808">Transferase</keyword>
<dbReference type="Proteomes" id="UP000612746">
    <property type="component" value="Unassembled WGS sequence"/>
</dbReference>
<dbReference type="SUPFAM" id="SSF63999">
    <property type="entry name" value="Thiamin pyrophosphokinase, catalytic domain"/>
    <property type="match status" value="1"/>
</dbReference>
<dbReference type="GO" id="GO:0030975">
    <property type="term" value="F:thiamine binding"/>
    <property type="evidence" value="ECO:0007669"/>
    <property type="project" value="UniProtKB-UniRule"/>
</dbReference>
<dbReference type="InterPro" id="IPR036759">
    <property type="entry name" value="TPK_catalytic_sf"/>
</dbReference>
<comment type="catalytic activity">
    <reaction evidence="7">
        <text>thiamine + ATP = thiamine diphosphate + AMP + H(+)</text>
        <dbReference type="Rhea" id="RHEA:11576"/>
        <dbReference type="ChEBI" id="CHEBI:15378"/>
        <dbReference type="ChEBI" id="CHEBI:18385"/>
        <dbReference type="ChEBI" id="CHEBI:30616"/>
        <dbReference type="ChEBI" id="CHEBI:58937"/>
        <dbReference type="ChEBI" id="CHEBI:456215"/>
    </reaction>
</comment>
<evidence type="ECO:0000256" key="7">
    <source>
        <dbReference type="PIRNR" id="PIRNR031057"/>
    </source>
</evidence>
<keyword evidence="5 7" id="KW-0418">Kinase</keyword>
<dbReference type="Pfam" id="PF04263">
    <property type="entry name" value="TPK_catalytic"/>
    <property type="match status" value="1"/>
</dbReference>
<evidence type="ECO:0000256" key="1">
    <source>
        <dbReference type="ARBA" id="ARBA00005078"/>
    </source>
</evidence>
<dbReference type="PANTHER" id="PTHR13622:SF8">
    <property type="entry name" value="THIAMIN PYROPHOSPHOKINASE 1"/>
    <property type="match status" value="1"/>
</dbReference>
<dbReference type="GO" id="GO:0006772">
    <property type="term" value="P:thiamine metabolic process"/>
    <property type="evidence" value="ECO:0007669"/>
    <property type="project" value="InterPro"/>
</dbReference>
<keyword evidence="10" id="KW-1185">Reference proteome</keyword>
<dbReference type="EC" id="2.7.6.2" evidence="7"/>
<organism evidence="9 10">
    <name type="scientific">Umbelopsis vinacea</name>
    <dbReference type="NCBI Taxonomy" id="44442"/>
    <lineage>
        <taxon>Eukaryota</taxon>
        <taxon>Fungi</taxon>
        <taxon>Fungi incertae sedis</taxon>
        <taxon>Mucoromycota</taxon>
        <taxon>Mucoromycotina</taxon>
        <taxon>Umbelopsidomycetes</taxon>
        <taxon>Umbelopsidales</taxon>
        <taxon>Umbelopsidaceae</taxon>
        <taxon>Umbelopsis</taxon>
    </lineage>
</organism>
<dbReference type="SUPFAM" id="SSF63862">
    <property type="entry name" value="Thiamin pyrophosphokinase, substrate-binding domain"/>
    <property type="match status" value="1"/>
</dbReference>
<protein>
    <recommendedName>
        <fullName evidence="7">Thiamine pyrophosphokinase</fullName>
        <ecNumber evidence="7">2.7.6.2</ecNumber>
    </recommendedName>
</protein>
<evidence type="ECO:0000256" key="3">
    <source>
        <dbReference type="ARBA" id="ARBA00022679"/>
    </source>
</evidence>
<name>A0A8H7UCW3_9FUNG</name>